<dbReference type="PANTHER" id="PTHR45740:SF2">
    <property type="entry name" value="POLY [ADP-RIBOSE] POLYMERASE"/>
    <property type="match status" value="1"/>
</dbReference>
<dbReference type="InterPro" id="IPR051712">
    <property type="entry name" value="ARTD-AVP"/>
</dbReference>
<organism evidence="4 5">
    <name type="scientific">Mytilus edulis</name>
    <name type="common">Blue mussel</name>
    <dbReference type="NCBI Taxonomy" id="6550"/>
    <lineage>
        <taxon>Eukaryota</taxon>
        <taxon>Metazoa</taxon>
        <taxon>Spiralia</taxon>
        <taxon>Lophotrochozoa</taxon>
        <taxon>Mollusca</taxon>
        <taxon>Bivalvia</taxon>
        <taxon>Autobranchia</taxon>
        <taxon>Pteriomorphia</taxon>
        <taxon>Mytilida</taxon>
        <taxon>Mytiloidea</taxon>
        <taxon>Mytilidae</taxon>
        <taxon>Mytilinae</taxon>
        <taxon>Mytilus</taxon>
    </lineage>
</organism>
<dbReference type="EC" id="2.4.2.-" evidence="1"/>
<keyword evidence="1 4" id="KW-0328">Glycosyltransferase</keyword>
<keyword evidence="5" id="KW-1185">Reference proteome</keyword>
<evidence type="ECO:0000313" key="5">
    <source>
        <dbReference type="Proteomes" id="UP000683360"/>
    </source>
</evidence>
<keyword evidence="2" id="KW-0472">Membrane</keyword>
<keyword evidence="1" id="KW-0520">NAD</keyword>
<comment type="caution">
    <text evidence="4">The sequence shown here is derived from an EMBL/GenBank/DDBJ whole genome shotgun (WGS) entry which is preliminary data.</text>
</comment>
<evidence type="ECO:0000313" key="4">
    <source>
        <dbReference type="EMBL" id="CAG2234638.1"/>
    </source>
</evidence>
<accession>A0A8S3TMA5</accession>
<evidence type="ECO:0000256" key="1">
    <source>
        <dbReference type="RuleBase" id="RU362114"/>
    </source>
</evidence>
<proteinExistence type="predicted"/>
<keyword evidence="1 4" id="KW-0808">Transferase</keyword>
<dbReference type="AlphaFoldDB" id="A0A8S3TMA5"/>
<dbReference type="InterPro" id="IPR012317">
    <property type="entry name" value="Poly(ADP-ribose)pol_cat_dom"/>
</dbReference>
<dbReference type="GO" id="GO:0005634">
    <property type="term" value="C:nucleus"/>
    <property type="evidence" value="ECO:0007669"/>
    <property type="project" value="TreeGrafter"/>
</dbReference>
<dbReference type="EMBL" id="CAJPWZ010002261">
    <property type="protein sequence ID" value="CAG2234638.1"/>
    <property type="molecule type" value="Genomic_DNA"/>
</dbReference>
<dbReference type="OrthoDB" id="411019at2759"/>
<dbReference type="GO" id="GO:1990404">
    <property type="term" value="F:NAD+-protein mono-ADP-ribosyltransferase activity"/>
    <property type="evidence" value="ECO:0007669"/>
    <property type="project" value="TreeGrafter"/>
</dbReference>
<sequence length="328" mass="37327">MISISVYGGTYHKEDWLKDHRLSGSFACATIAFFLYLCGGLAIIIMSYQGENKVEVVYISQKEEPRPSSSLPTQNPSSLFHLVPASTLEKNAINKLVQRTWKEDLVGVGRDAKGIDPLVYKKLQVIKVERVENAPLFEKYAENRAKLFRKVGRGVGLNKLEQTGKAQKGPIITTTEDILLRDVYPAVNEYYLFHGTPVEIVDAIVTQGLDARLNKRGMFGPAVYAAESSTKSDSYADSPQSRDIKSEKKMILLRMLLGEMFVLNSKEVFQRPPCKTCRHDRCSDRSHDQGGNWFYDSVVVDGHWNFREFLVYELNMCYPEYVITYKRI</sequence>
<evidence type="ECO:0000256" key="2">
    <source>
        <dbReference type="SAM" id="Phobius"/>
    </source>
</evidence>
<dbReference type="PANTHER" id="PTHR45740">
    <property type="entry name" value="POLY [ADP-RIBOSE] POLYMERASE"/>
    <property type="match status" value="1"/>
</dbReference>
<feature type="transmembrane region" description="Helical" evidence="2">
    <location>
        <begin position="26"/>
        <end position="48"/>
    </location>
</feature>
<keyword evidence="2" id="KW-1133">Transmembrane helix</keyword>
<keyword evidence="2" id="KW-0812">Transmembrane</keyword>
<dbReference type="Gene3D" id="3.90.228.10">
    <property type="match status" value="1"/>
</dbReference>
<dbReference type="SUPFAM" id="SSF56399">
    <property type="entry name" value="ADP-ribosylation"/>
    <property type="match status" value="1"/>
</dbReference>
<name>A0A8S3TMA5_MYTED</name>
<dbReference type="PROSITE" id="PS51059">
    <property type="entry name" value="PARP_CATALYTIC"/>
    <property type="match status" value="1"/>
</dbReference>
<feature type="domain" description="PARP catalytic" evidence="3">
    <location>
        <begin position="67"/>
        <end position="328"/>
    </location>
</feature>
<evidence type="ECO:0000259" key="3">
    <source>
        <dbReference type="PROSITE" id="PS51059"/>
    </source>
</evidence>
<dbReference type="Pfam" id="PF00644">
    <property type="entry name" value="PARP"/>
    <property type="match status" value="1"/>
</dbReference>
<dbReference type="Proteomes" id="UP000683360">
    <property type="component" value="Unassembled WGS sequence"/>
</dbReference>
<protein>
    <recommendedName>
        <fullName evidence="1">Poly [ADP-ribose] polymerase</fullName>
        <shortName evidence="1">PARP</shortName>
        <ecNumber evidence="1">2.4.2.-</ecNumber>
    </recommendedName>
</protein>
<reference evidence="4" key="1">
    <citation type="submission" date="2021-03" db="EMBL/GenBank/DDBJ databases">
        <authorList>
            <person name="Bekaert M."/>
        </authorList>
    </citation>
    <scope>NUCLEOTIDE SEQUENCE</scope>
</reference>
<gene>
    <name evidence="4" type="ORF">MEDL_47295</name>
</gene>
<dbReference type="GO" id="GO:0003950">
    <property type="term" value="F:NAD+ poly-ADP-ribosyltransferase activity"/>
    <property type="evidence" value="ECO:0007669"/>
    <property type="project" value="UniProtKB-UniRule"/>
</dbReference>